<evidence type="ECO:0000256" key="2">
    <source>
        <dbReference type="ARBA" id="ARBA00022719"/>
    </source>
</evidence>
<feature type="region of interest" description="Disordered" evidence="4">
    <location>
        <begin position="1"/>
        <end position="24"/>
    </location>
</feature>
<dbReference type="RefSeq" id="WP_205627928.1">
    <property type="nucleotide sequence ID" value="NZ_CP013118.1"/>
</dbReference>
<dbReference type="KEGG" id="blq:L21SP5_02708"/>
<name>A0A0S2I264_9BACT</name>
<dbReference type="Gene3D" id="3.40.50.12280">
    <property type="match status" value="1"/>
</dbReference>
<dbReference type="AlphaFoldDB" id="A0A0S2I264"/>
<evidence type="ECO:0000313" key="7">
    <source>
        <dbReference type="Proteomes" id="UP000064893"/>
    </source>
</evidence>
<evidence type="ECO:0000313" key="6">
    <source>
        <dbReference type="EMBL" id="ALO16331.1"/>
    </source>
</evidence>
<dbReference type="GO" id="GO:0051539">
    <property type="term" value="F:4 iron, 4 sulfur cluster binding"/>
    <property type="evidence" value="ECO:0007669"/>
    <property type="project" value="UniProtKB-KW"/>
</dbReference>
<keyword evidence="6" id="KW-0560">Oxidoreductase</keyword>
<reference evidence="6 7" key="1">
    <citation type="submission" date="2015-11" db="EMBL/GenBank/DDBJ databases">
        <title>Description and complete genome sequence of a novel strain predominating in hypersaline microbial mats and representing a new family of the Bacteriodetes phylum.</title>
        <authorList>
            <person name="Spring S."/>
            <person name="Bunk B."/>
            <person name="Sproer C."/>
            <person name="Klenk H.-P."/>
        </authorList>
    </citation>
    <scope>NUCLEOTIDE SEQUENCE [LARGE SCALE GENOMIC DNA]</scope>
    <source>
        <strain evidence="6 7">L21-Spi-D4</strain>
    </source>
</reference>
<evidence type="ECO:0000256" key="1">
    <source>
        <dbReference type="ARBA" id="ARBA00009173"/>
    </source>
</evidence>
<keyword evidence="3" id="KW-0411">Iron-sulfur</keyword>
<dbReference type="PATRIC" id="fig|1307839.3.peg.2844"/>
<dbReference type="NCBIfam" id="TIGR01957">
    <property type="entry name" value="nuoB_fam"/>
    <property type="match status" value="1"/>
</dbReference>
<organism evidence="6 7">
    <name type="scientific">Salinivirga cyanobacteriivorans</name>
    <dbReference type="NCBI Taxonomy" id="1307839"/>
    <lineage>
        <taxon>Bacteria</taxon>
        <taxon>Pseudomonadati</taxon>
        <taxon>Bacteroidota</taxon>
        <taxon>Bacteroidia</taxon>
        <taxon>Bacteroidales</taxon>
        <taxon>Salinivirgaceae</taxon>
        <taxon>Salinivirga</taxon>
    </lineage>
</organism>
<dbReference type="EMBL" id="CP013118">
    <property type="protein sequence ID" value="ALO16331.1"/>
    <property type="molecule type" value="Genomic_DNA"/>
</dbReference>
<dbReference type="GO" id="GO:0009060">
    <property type="term" value="P:aerobic respiration"/>
    <property type="evidence" value="ECO:0007669"/>
    <property type="project" value="TreeGrafter"/>
</dbReference>
<dbReference type="Pfam" id="PF01058">
    <property type="entry name" value="Oxidored_q6"/>
    <property type="match status" value="1"/>
</dbReference>
<evidence type="ECO:0000256" key="3">
    <source>
        <dbReference type="RuleBase" id="RU004464"/>
    </source>
</evidence>
<feature type="compositionally biased region" description="Basic and acidic residues" evidence="4">
    <location>
        <begin position="14"/>
        <end position="24"/>
    </location>
</feature>
<dbReference type="GO" id="GO:0048038">
    <property type="term" value="F:quinone binding"/>
    <property type="evidence" value="ECO:0007669"/>
    <property type="project" value="UniProtKB-KW"/>
</dbReference>
<dbReference type="InterPro" id="IPR006137">
    <property type="entry name" value="NADH_UbQ_OxRdtase-like_20kDa"/>
</dbReference>
<dbReference type="EC" id="1.6.5.-" evidence="6"/>
<feature type="domain" description="NADH:ubiquinone oxidoreductase-like 20kDa subunit" evidence="5">
    <location>
        <begin position="80"/>
        <end position="189"/>
    </location>
</feature>
<dbReference type="GO" id="GO:0016491">
    <property type="term" value="F:oxidoreductase activity"/>
    <property type="evidence" value="ECO:0007669"/>
    <property type="project" value="UniProtKB-KW"/>
</dbReference>
<sequence length="230" mass="26581">MAEDQNINQNQESQEDKFLADENKKRLVTGPDGVQFEVDPMQDYFCDKRPETDAPKNKIVEKFLNWARAESLWVLGFGTGCGSIEIPPLFSPRFDAFRYGVQMRPTPRQSSVIVISGYLSVKTLKRAIRTYEQMQSPKYVLALGSCTINGGMYYDSYNTINRVDYYMPVDIYVAGCMPRPEALLAGFNKLKERIKQGRAEGANEYAEQFDWYKANQKKIIKNWNMPDYNW</sequence>
<dbReference type="Proteomes" id="UP000064893">
    <property type="component" value="Chromosome"/>
</dbReference>
<dbReference type="PANTHER" id="PTHR11995">
    <property type="entry name" value="NADH DEHYDROGENASE"/>
    <property type="match status" value="1"/>
</dbReference>
<dbReference type="NCBIfam" id="NF005012">
    <property type="entry name" value="PRK06411.1"/>
    <property type="match status" value="1"/>
</dbReference>
<keyword evidence="3" id="KW-0479">Metal-binding</keyword>
<dbReference type="GO" id="GO:0008137">
    <property type="term" value="F:NADH dehydrogenase (ubiquinone) activity"/>
    <property type="evidence" value="ECO:0007669"/>
    <property type="project" value="InterPro"/>
</dbReference>
<keyword evidence="2" id="KW-0874">Quinone</keyword>
<proteinExistence type="inferred from homology"/>
<dbReference type="STRING" id="1307839.L21SP5_02708"/>
<keyword evidence="3" id="KW-0408">Iron</keyword>
<evidence type="ECO:0000256" key="4">
    <source>
        <dbReference type="SAM" id="MobiDB-lite"/>
    </source>
</evidence>
<accession>A0A0S2I264</accession>
<protein>
    <submittedName>
        <fullName evidence="6">NAD(P)H-quinone oxidoreductase subunit K</fullName>
        <ecNumber evidence="6">1.6.5.-</ecNumber>
    </submittedName>
</protein>
<keyword evidence="7" id="KW-1185">Reference proteome</keyword>
<dbReference type="InterPro" id="IPR006138">
    <property type="entry name" value="NADH_UQ_OxRdtase_20Kd_su"/>
</dbReference>
<keyword evidence="3" id="KW-0004">4Fe-4S</keyword>
<feature type="compositionally biased region" description="Polar residues" evidence="4">
    <location>
        <begin position="1"/>
        <end position="12"/>
    </location>
</feature>
<dbReference type="PANTHER" id="PTHR11995:SF14">
    <property type="entry name" value="NADH DEHYDROGENASE [UBIQUINONE] IRON-SULFUR PROTEIN 7, MITOCHONDRIAL"/>
    <property type="match status" value="1"/>
</dbReference>
<gene>
    <name evidence="6" type="primary">ndhK</name>
    <name evidence="6" type="ORF">L21SP5_02708</name>
</gene>
<evidence type="ECO:0000259" key="5">
    <source>
        <dbReference type="Pfam" id="PF01058"/>
    </source>
</evidence>
<dbReference type="GO" id="GO:0046872">
    <property type="term" value="F:metal ion binding"/>
    <property type="evidence" value="ECO:0007669"/>
    <property type="project" value="UniProtKB-KW"/>
</dbReference>
<keyword evidence="3" id="KW-0520">NAD</keyword>
<dbReference type="SUPFAM" id="SSF56770">
    <property type="entry name" value="HydA/Nqo6-like"/>
    <property type="match status" value="1"/>
</dbReference>
<dbReference type="GO" id="GO:0015990">
    <property type="term" value="P:electron transport coupled proton transport"/>
    <property type="evidence" value="ECO:0007669"/>
    <property type="project" value="TreeGrafter"/>
</dbReference>
<dbReference type="GO" id="GO:0045271">
    <property type="term" value="C:respiratory chain complex I"/>
    <property type="evidence" value="ECO:0007669"/>
    <property type="project" value="TreeGrafter"/>
</dbReference>
<comment type="similarity">
    <text evidence="1 3">Belongs to the complex I 20 kDa subunit family.</text>
</comment>